<organism evidence="1 2">
    <name type="scientific">Aspergillus costaricaensis CBS 115574</name>
    <dbReference type="NCBI Taxonomy" id="1448317"/>
    <lineage>
        <taxon>Eukaryota</taxon>
        <taxon>Fungi</taxon>
        <taxon>Dikarya</taxon>
        <taxon>Ascomycota</taxon>
        <taxon>Pezizomycotina</taxon>
        <taxon>Eurotiomycetes</taxon>
        <taxon>Eurotiomycetidae</taxon>
        <taxon>Eurotiales</taxon>
        <taxon>Aspergillaceae</taxon>
        <taxon>Aspergillus</taxon>
        <taxon>Aspergillus subgen. Circumdati</taxon>
    </lineage>
</organism>
<proteinExistence type="predicted"/>
<evidence type="ECO:0000313" key="2">
    <source>
        <dbReference type="Proteomes" id="UP000249748"/>
    </source>
</evidence>
<reference evidence="1" key="1">
    <citation type="submission" date="2018-02" db="EMBL/GenBank/DDBJ databases">
        <title>The genomes of Aspergillus section Nigri reveals drivers in fungal speciation.</title>
        <authorList>
            <consortium name="DOE Joint Genome Institute"/>
            <person name="Vesth T.C."/>
            <person name="Nybo J."/>
            <person name="Theobald S."/>
            <person name="Brandl J."/>
            <person name="Frisvad J.C."/>
            <person name="Nielsen K.F."/>
            <person name="Lyhne E.K."/>
            <person name="Kogle M.E."/>
            <person name="Kuo A."/>
            <person name="Riley R."/>
            <person name="Clum A."/>
            <person name="Nolan M."/>
            <person name="Lipzen A."/>
            <person name="Salamov A."/>
            <person name="Henrissat B."/>
            <person name="Wiebenga A."/>
            <person name="De vries R.P."/>
            <person name="Grigoriev I.V."/>
            <person name="Mortensen U.H."/>
            <person name="Andersen M.R."/>
            <person name="Baker S.E."/>
        </authorList>
    </citation>
    <scope>NUCLEOTIDE SEQUENCE</scope>
    <source>
        <strain evidence="1">CBS 115574</strain>
    </source>
</reference>
<dbReference type="Proteomes" id="UP000249748">
    <property type="component" value="Unassembled WGS sequence"/>
</dbReference>
<evidence type="ECO:0000313" key="1">
    <source>
        <dbReference type="EMBL" id="RAK86242.1"/>
    </source>
</evidence>
<protein>
    <submittedName>
        <fullName evidence="1">Uncharacterized protein</fullName>
    </submittedName>
</protein>
<sequence>MAYVGRRAIMDRARDPRGPRRVANILIRFGSSAEEAGLLPKVWFDTPASTVVWIGML</sequence>
<gene>
    <name evidence="1" type="ORF">BO79DRAFT_37438</name>
</gene>
<keyword evidence="2" id="KW-1185">Reference proteome</keyword>
<dbReference type="EMBL" id="KZ824560">
    <property type="protein sequence ID" value="RAK86242.1"/>
    <property type="molecule type" value="Genomic_DNA"/>
</dbReference>
<accession>A0ACD1I6P6</accession>
<name>A0ACD1I6P6_9EURO</name>